<comment type="caution">
    <text evidence="2">The sequence shown here is derived from an EMBL/GenBank/DDBJ whole genome shotgun (WGS) entry which is preliminary data.</text>
</comment>
<dbReference type="PANTHER" id="PTHR42928:SF5">
    <property type="entry name" value="BLR1237 PROTEIN"/>
    <property type="match status" value="1"/>
</dbReference>
<accession>A0ABT8ELW3</accession>
<evidence type="ECO:0000313" key="2">
    <source>
        <dbReference type="EMBL" id="MDN4122192.1"/>
    </source>
</evidence>
<dbReference type="Gene3D" id="3.40.190.10">
    <property type="entry name" value="Periplasmic binding protein-like II"/>
    <property type="match status" value="1"/>
</dbReference>
<dbReference type="CDD" id="cd07012">
    <property type="entry name" value="PBP2_Bug_TTT"/>
    <property type="match status" value="1"/>
</dbReference>
<name>A0ABT8ELW3_9BURK</name>
<dbReference type="Gene3D" id="3.40.190.150">
    <property type="entry name" value="Bordetella uptake gene, domain 1"/>
    <property type="match status" value="1"/>
</dbReference>
<sequence length="314" mass="33136">MVGCLGLLGTAAQANDFPNRPINLYVSAAPGGTTDIAARMIAEPLARALGTSVIVDNRPGGSGGVAAQQVSRAPADGYTLLFQYSGFQVISPLLLKNQNWDPVSSFSPVANVLSAPQLLVVRSTLPYKTLEELVNSDAAKKGELNYASSGVGSLQHVATELFNQMAETQLFHIPYNGTGPALNDLMGGAVDLTMTTPPPLLPHIQNGNLTPLVVTGPKRLDSLPDVPTASEAGYPELEISSWFAMYAPAGTPADVVNKIAAEVEKITQTAEFQEKAQSLGAYPSFQGPAELGEYTKAELSRWGKVIEAAQIEMP</sequence>
<dbReference type="Proteomes" id="UP001168613">
    <property type="component" value="Unassembled WGS sequence"/>
</dbReference>
<dbReference type="Pfam" id="PF03401">
    <property type="entry name" value="TctC"/>
    <property type="match status" value="1"/>
</dbReference>
<gene>
    <name evidence="2" type="ORF">LMS43_12935</name>
</gene>
<organism evidence="2 3">
    <name type="scientific">Alcaligenes endophyticus</name>
    <dbReference type="NCBI Taxonomy" id="1929088"/>
    <lineage>
        <taxon>Bacteria</taxon>
        <taxon>Pseudomonadati</taxon>
        <taxon>Pseudomonadota</taxon>
        <taxon>Betaproteobacteria</taxon>
        <taxon>Burkholderiales</taxon>
        <taxon>Alcaligenaceae</taxon>
        <taxon>Alcaligenes</taxon>
    </lineage>
</organism>
<evidence type="ECO:0000313" key="3">
    <source>
        <dbReference type="Proteomes" id="UP001168613"/>
    </source>
</evidence>
<dbReference type="SUPFAM" id="SSF53850">
    <property type="entry name" value="Periplasmic binding protein-like II"/>
    <property type="match status" value="1"/>
</dbReference>
<protein>
    <submittedName>
        <fullName evidence="2">Tripartite tricarboxylate transporter substrate binding protein</fullName>
    </submittedName>
</protein>
<evidence type="ECO:0000256" key="1">
    <source>
        <dbReference type="ARBA" id="ARBA00006987"/>
    </source>
</evidence>
<reference evidence="2" key="1">
    <citation type="submission" date="2021-11" db="EMBL/GenBank/DDBJ databases">
        <title>Draft genome sequence of Alcaligenes endophyticus type strain CCUG 75668T.</title>
        <authorList>
            <person name="Salva-Serra F."/>
            <person name="Duran R.E."/>
            <person name="Seeger M."/>
            <person name="Moore E.R.B."/>
            <person name="Jaen-Luchoro D."/>
        </authorList>
    </citation>
    <scope>NUCLEOTIDE SEQUENCE</scope>
    <source>
        <strain evidence="2">CCUG 75668</strain>
    </source>
</reference>
<dbReference type="PANTHER" id="PTHR42928">
    <property type="entry name" value="TRICARBOXYLATE-BINDING PROTEIN"/>
    <property type="match status" value="1"/>
</dbReference>
<dbReference type="EMBL" id="JAJHNU010000004">
    <property type="protein sequence ID" value="MDN4122192.1"/>
    <property type="molecule type" value="Genomic_DNA"/>
</dbReference>
<proteinExistence type="inferred from homology"/>
<keyword evidence="3" id="KW-1185">Reference proteome</keyword>
<comment type="similarity">
    <text evidence="1">Belongs to the UPF0065 (bug) family.</text>
</comment>
<dbReference type="InterPro" id="IPR042100">
    <property type="entry name" value="Bug_dom1"/>
</dbReference>
<dbReference type="InterPro" id="IPR005064">
    <property type="entry name" value="BUG"/>
</dbReference>
<dbReference type="PIRSF" id="PIRSF017082">
    <property type="entry name" value="YflP"/>
    <property type="match status" value="1"/>
</dbReference>